<dbReference type="Proteomes" id="UP000608024">
    <property type="component" value="Unassembled WGS sequence"/>
</dbReference>
<dbReference type="EMBL" id="BNBT01000090">
    <property type="protein sequence ID" value="GHE75657.1"/>
    <property type="molecule type" value="Genomic_DNA"/>
</dbReference>
<dbReference type="RefSeq" id="WP_190138274.1">
    <property type="nucleotide sequence ID" value="NZ_BNBT01000090.1"/>
</dbReference>
<sequence>MSALVRTGTQAPSGHPWFGDHHLAPPPVPPATIRRMLEHRIRDTGWPYQRLLPAAPIALPRASYAELFRVTAALLDLVRRTALETAATTEGRLAAYRMPDSERRLFMADQFLEERYADCVTRPDVVIGPHGPQFLEFNVSGALGGPVEVHSRLAVWRDLYADGQGRAPFSSPDPFAVRTAMFRDLCAELGVAPRVAVLGSARDQGGETRYFDLQTEYFASRGLTARFFEPEDLHEAWDCPPHLRYPVGLRDFTIPDWLELGIDTAPVQAALDHGCLLVGTQTSTFLSSKLTMGHLSEGRPWMSAAEQALVDRYLPWTRVLSHRFTHRGDRKVDLVRYAVDHRESLVLKASIGMSGKQVLIGRETDPAQWEATVTAAAEEGTSIVQDFVSPRTCRLSLAADGADEVYDTDVAPVLGPLLFGGRPAGVLARFFGDGTAGIVTVHGTHSSDTCAVAV</sequence>
<evidence type="ECO:0008006" key="4">
    <source>
        <dbReference type="Google" id="ProtNLM"/>
    </source>
</evidence>
<evidence type="ECO:0000313" key="2">
    <source>
        <dbReference type="EMBL" id="GHE75657.1"/>
    </source>
</evidence>
<reference evidence="2" key="2">
    <citation type="submission" date="2020-09" db="EMBL/GenBank/DDBJ databases">
        <authorList>
            <person name="Sun Q."/>
            <person name="Ohkuma M."/>
        </authorList>
    </citation>
    <scope>NUCLEOTIDE SEQUENCE</scope>
    <source>
        <strain evidence="2">JCM 4784</strain>
    </source>
</reference>
<accession>A0A919DTC0</accession>
<name>A0A919DTC0_9ACTN</name>
<dbReference type="AlphaFoldDB" id="A0A919DTC0"/>
<protein>
    <recommendedName>
        <fullName evidence="4">Circularly permuted type 2 ATP-grasp protein</fullName>
    </recommendedName>
</protein>
<gene>
    <name evidence="2" type="ORF">GCM10018785_49920</name>
</gene>
<reference evidence="2" key="1">
    <citation type="journal article" date="2014" name="Int. J. Syst. Evol. Microbiol.">
        <title>Complete genome sequence of Corynebacterium casei LMG S-19264T (=DSM 44701T), isolated from a smear-ripened cheese.</title>
        <authorList>
            <consortium name="US DOE Joint Genome Institute (JGI-PGF)"/>
            <person name="Walter F."/>
            <person name="Albersmeier A."/>
            <person name="Kalinowski J."/>
            <person name="Ruckert C."/>
        </authorList>
    </citation>
    <scope>NUCLEOTIDE SEQUENCE</scope>
    <source>
        <strain evidence="2">JCM 4784</strain>
    </source>
</reference>
<evidence type="ECO:0000313" key="3">
    <source>
        <dbReference type="Proteomes" id="UP000608024"/>
    </source>
</evidence>
<dbReference type="SUPFAM" id="SSF56059">
    <property type="entry name" value="Glutathione synthetase ATP-binding domain-like"/>
    <property type="match status" value="1"/>
</dbReference>
<organism evidence="2 3">
    <name type="scientific">Streptomyces longispororuber</name>
    <dbReference type="NCBI Taxonomy" id="68230"/>
    <lineage>
        <taxon>Bacteria</taxon>
        <taxon>Bacillati</taxon>
        <taxon>Actinomycetota</taxon>
        <taxon>Actinomycetes</taxon>
        <taxon>Kitasatosporales</taxon>
        <taxon>Streptomycetaceae</taxon>
        <taxon>Streptomyces</taxon>
    </lineage>
</organism>
<proteinExistence type="predicted"/>
<comment type="caution">
    <text evidence="2">The sequence shown here is derived from an EMBL/GenBank/DDBJ whole genome shotgun (WGS) entry which is preliminary data.</text>
</comment>
<evidence type="ECO:0000256" key="1">
    <source>
        <dbReference type="SAM" id="MobiDB-lite"/>
    </source>
</evidence>
<feature type="region of interest" description="Disordered" evidence="1">
    <location>
        <begin position="1"/>
        <end position="21"/>
    </location>
</feature>
<keyword evidence="3" id="KW-1185">Reference proteome</keyword>